<reference evidence="3 4" key="1">
    <citation type="journal article" date="2010" name="Cell Res.">
        <title>Complete genome sequence of the rifamycin SV-producing Amycolatopsis mediterranei U32 revealed its genetic characteristics in phylogeny and metabolism.</title>
        <authorList>
            <person name="Zhao W."/>
            <person name="Zhong Y."/>
            <person name="Yuan H."/>
            <person name="Wang J."/>
            <person name="Zheng H."/>
            <person name="Wang Y."/>
            <person name="Cen X."/>
            <person name="Xu F."/>
            <person name="Bai J."/>
            <person name="Han X."/>
            <person name="Lu G."/>
            <person name="Zhu Y."/>
            <person name="Shao Z."/>
            <person name="Yan H."/>
            <person name="Li C."/>
            <person name="Peng N."/>
            <person name="Zhang Z."/>
            <person name="Zhang Y."/>
            <person name="Lin W."/>
            <person name="Fan Y."/>
            <person name="Qin Z."/>
            <person name="Hu Y."/>
            <person name="Zhu B."/>
            <person name="Wang S."/>
            <person name="Ding X."/>
            <person name="Zhao G.P."/>
        </authorList>
    </citation>
    <scope>NUCLEOTIDE SEQUENCE [LARGE SCALE GENOMIC DNA]</scope>
    <source>
        <strain evidence="4">U-32</strain>
    </source>
</reference>
<dbReference type="HOGENOM" id="CLU_402087_0_0_11"/>
<feature type="compositionally biased region" description="Basic and acidic residues" evidence="1">
    <location>
        <begin position="673"/>
        <end position="684"/>
    </location>
</feature>
<feature type="transmembrane region" description="Helical" evidence="2">
    <location>
        <begin position="505"/>
        <end position="524"/>
    </location>
</feature>
<feature type="region of interest" description="Disordered" evidence="1">
    <location>
        <begin position="208"/>
        <end position="229"/>
    </location>
</feature>
<feature type="transmembrane region" description="Helical" evidence="2">
    <location>
        <begin position="314"/>
        <end position="335"/>
    </location>
</feature>
<keyword evidence="2" id="KW-1133">Transmembrane helix</keyword>
<feature type="transmembrane region" description="Helical" evidence="2">
    <location>
        <begin position="347"/>
        <end position="365"/>
    </location>
</feature>
<feature type="compositionally biased region" description="Basic residues" evidence="1">
    <location>
        <begin position="111"/>
        <end position="120"/>
    </location>
</feature>
<feature type="transmembrane region" description="Helical" evidence="2">
    <location>
        <begin position="482"/>
        <end position="499"/>
    </location>
</feature>
<proteinExistence type="predicted"/>
<accession>A0A0H3DHF8</accession>
<gene>
    <name evidence="3" type="ordered locus">AMED_7370</name>
</gene>
<organism evidence="3 4">
    <name type="scientific">Amycolatopsis mediterranei (strain U-32)</name>
    <dbReference type="NCBI Taxonomy" id="749927"/>
    <lineage>
        <taxon>Bacteria</taxon>
        <taxon>Bacillati</taxon>
        <taxon>Actinomycetota</taxon>
        <taxon>Actinomycetes</taxon>
        <taxon>Pseudonocardiales</taxon>
        <taxon>Pseudonocardiaceae</taxon>
        <taxon>Amycolatopsis</taxon>
    </lineage>
</organism>
<feature type="transmembrane region" description="Helical" evidence="2">
    <location>
        <begin position="622"/>
        <end position="651"/>
    </location>
</feature>
<feature type="transmembrane region" description="Helical" evidence="2">
    <location>
        <begin position="581"/>
        <end position="602"/>
    </location>
</feature>
<dbReference type="Proteomes" id="UP000000328">
    <property type="component" value="Chromosome"/>
</dbReference>
<feature type="transmembrane region" description="Helical" evidence="2">
    <location>
        <begin position="266"/>
        <end position="283"/>
    </location>
</feature>
<name>A0A0H3DHF8_AMYMU</name>
<evidence type="ECO:0000313" key="4">
    <source>
        <dbReference type="Proteomes" id="UP000000328"/>
    </source>
</evidence>
<dbReference type="AlphaFoldDB" id="A0A0H3DHF8"/>
<sequence>MFRSVGRADLGVDRRALLPGCPWVPGQRSASGPDERAARADRRRARRRRRVRGAGSPPVTDQRRGARAPGDAGTGRHTGCRTGSPAGCRAATAARGMGSHRPRAFDTCRSSHARHRRDRDRHRCRSRCSRHCAVPGDQRLPVRLRRALSGHLLHRATGSGLHRGPRSALSARLRRNDLPGRHPDPLADRATGSGPFIAAGLAVTALAGQPAQKSNRRGPYREPAGRSTAPVTGIEAGSIRLTIVVTSATLCWGVFARGAFFAADRVIFTLLTLLAVLSAWSSIERRELRWWAITLLPVSSAVVISGVANDAVAGLPLVLCPIVAAAALGLTGSAAVRAVSPARLQRILVDVTAVLGLLCWIGIGWHLTPFATALNQGWRGDAGIGYANVTGVVLGIGAIVAARLAAVSRHPADFARCTLLITAMASTQSRTVLLAALVAWGVVTWRRPRTGRVLLLVAAPAAIATVGLVPSIRGGEAHPVDAVAAAVLSGLLLAMLVRWHASVRIVTTAKILVVAIAVACGVLLRERLLDIGSAAGHLTLWRNALEKAWRGGVLGQGPGEPAALSRGEAVSILAHNDAIQFITYYGIPALAAGVWLIGRLLYRGKQAPGRSALMLSPVTGAAVLLVAVAGATDFPLQIPVVPALVAFMVGVDRGRLRRSGRTECRTQPCSIPTEKRSDHDEETH</sequence>
<dbReference type="PATRIC" id="fig|749927.5.peg.7665"/>
<dbReference type="eggNOG" id="COG3307">
    <property type="taxonomic scope" value="Bacteria"/>
</dbReference>
<feature type="transmembrane region" description="Helical" evidence="2">
    <location>
        <begin position="453"/>
        <end position="470"/>
    </location>
</feature>
<feature type="region of interest" description="Disordered" evidence="1">
    <location>
        <begin position="663"/>
        <end position="684"/>
    </location>
</feature>
<dbReference type="EMBL" id="CP002000">
    <property type="protein sequence ID" value="ADJ49084.1"/>
    <property type="molecule type" value="Genomic_DNA"/>
</dbReference>
<evidence type="ECO:0000256" key="1">
    <source>
        <dbReference type="SAM" id="MobiDB-lite"/>
    </source>
</evidence>
<feature type="compositionally biased region" description="Basic residues" evidence="1">
    <location>
        <begin position="41"/>
        <end position="52"/>
    </location>
</feature>
<evidence type="ECO:0000313" key="3">
    <source>
        <dbReference type="EMBL" id="ADJ49084.1"/>
    </source>
</evidence>
<keyword evidence="2" id="KW-0472">Membrane</keyword>
<keyword evidence="2" id="KW-0812">Transmembrane</keyword>
<feature type="transmembrane region" description="Helical" evidence="2">
    <location>
        <begin position="385"/>
        <end position="406"/>
    </location>
</feature>
<dbReference type="KEGG" id="amd:AMED_7370"/>
<evidence type="ECO:0000256" key="2">
    <source>
        <dbReference type="SAM" id="Phobius"/>
    </source>
</evidence>
<feature type="region of interest" description="Disordered" evidence="1">
    <location>
        <begin position="17"/>
        <end position="120"/>
    </location>
</feature>
<protein>
    <submittedName>
        <fullName evidence="3">Uncharacterized protein</fullName>
    </submittedName>
</protein>
<feature type="transmembrane region" description="Helical" evidence="2">
    <location>
        <begin position="290"/>
        <end position="308"/>
    </location>
</feature>